<dbReference type="InterPro" id="IPR023696">
    <property type="entry name" value="Ureohydrolase_dom_sf"/>
</dbReference>
<dbReference type="InterPro" id="IPR023801">
    <property type="entry name" value="His_deacetylse_dom"/>
</dbReference>
<reference evidence="6 7" key="1">
    <citation type="submission" date="2017-10" db="EMBL/GenBank/DDBJ databases">
        <title>Draft genome of Longimonas halophila.</title>
        <authorList>
            <person name="Goh K.M."/>
            <person name="Shamsir M.S."/>
            <person name="Lim S.W."/>
        </authorList>
    </citation>
    <scope>NUCLEOTIDE SEQUENCE [LARGE SCALE GENOMIC DNA]</scope>
    <source>
        <strain evidence="6 7">KCTC 42399</strain>
    </source>
</reference>
<dbReference type="SUPFAM" id="SSF52768">
    <property type="entry name" value="Arginase/deacetylase"/>
    <property type="match status" value="1"/>
</dbReference>
<dbReference type="AlphaFoldDB" id="A0A2H3P3M4"/>
<dbReference type="InterPro" id="IPR037138">
    <property type="entry name" value="His_deacetylse_dom_sf"/>
</dbReference>
<comment type="pathway">
    <text evidence="1">Ketone degradation; acetoin degradation.</text>
</comment>
<dbReference type="Gene3D" id="3.40.800.20">
    <property type="entry name" value="Histone deacetylase domain"/>
    <property type="match status" value="1"/>
</dbReference>
<proteinExistence type="inferred from homology"/>
<dbReference type="PANTHER" id="PTHR10625:SF10">
    <property type="entry name" value="HISTONE DEACETYLASE HDAC1"/>
    <property type="match status" value="1"/>
</dbReference>
<gene>
    <name evidence="6" type="ORF">CRI93_11110</name>
</gene>
<dbReference type="EMBL" id="PDEP01000010">
    <property type="protein sequence ID" value="PEN06022.1"/>
    <property type="molecule type" value="Genomic_DNA"/>
</dbReference>
<evidence type="ECO:0000313" key="6">
    <source>
        <dbReference type="EMBL" id="PEN06022.1"/>
    </source>
</evidence>
<dbReference type="GO" id="GO:0040029">
    <property type="term" value="P:epigenetic regulation of gene expression"/>
    <property type="evidence" value="ECO:0007669"/>
    <property type="project" value="TreeGrafter"/>
</dbReference>
<organism evidence="6 7">
    <name type="scientific">Longimonas halophila</name>
    <dbReference type="NCBI Taxonomy" id="1469170"/>
    <lineage>
        <taxon>Bacteria</taxon>
        <taxon>Pseudomonadati</taxon>
        <taxon>Rhodothermota</taxon>
        <taxon>Rhodothermia</taxon>
        <taxon>Rhodothermales</taxon>
        <taxon>Salisaetaceae</taxon>
        <taxon>Longimonas</taxon>
    </lineage>
</organism>
<dbReference type="PANTHER" id="PTHR10625">
    <property type="entry name" value="HISTONE DEACETYLASE HDAC1-RELATED"/>
    <property type="match status" value="1"/>
</dbReference>
<dbReference type="RefSeq" id="WP_098062711.1">
    <property type="nucleotide sequence ID" value="NZ_PDEP01000010.1"/>
</dbReference>
<sequence>MSTPPLLFDDAYLSYFFGPEHPFSPVRQRMLCSLLEALPLTAEFTAPPAATRQDVCTVHDAAFVDAVARCSTGDLPANVRDFGLNTADVPTFDDMDAAARALCGGTLHGARLIAQGTADRVLQLGGGLHHAHRRKASGFCVYNDLSMAIRALRDEGMRVAYIDIDVHHGDGVQHIHETDPGVLTLSLHESGRYLFPGTGHVHEIGKGAGEGSTLNIPLEPFTEDDSYLETFERVVPFAIERYAPDVLVVQCGADAHFSDPLADLLLTTHAYDAMFTQLLDLAEAHTEGRALFTLGGGYQPDATVRIWTLLAHHVLEAERPTDLPADWLDRWSDEGEAALTPTLHDEPRTFDIERRDSIEAQNRQVSKRALERIAPLWY</sequence>
<dbReference type="Proteomes" id="UP000221024">
    <property type="component" value="Unassembled WGS sequence"/>
</dbReference>
<dbReference type="Pfam" id="PF00850">
    <property type="entry name" value="Hist_deacetyl"/>
    <property type="match status" value="1"/>
</dbReference>
<evidence type="ECO:0000256" key="4">
    <source>
        <dbReference type="ARBA" id="ARBA00022627"/>
    </source>
</evidence>
<evidence type="ECO:0000256" key="2">
    <source>
        <dbReference type="ARBA" id="ARBA00005947"/>
    </source>
</evidence>
<comment type="similarity">
    <text evidence="2">Belongs to the histone deacetylase family.</text>
</comment>
<dbReference type="OrthoDB" id="9808367at2"/>
<protein>
    <recommendedName>
        <fullName evidence="3">Acetoin utilization protein AcuC</fullName>
    </recommendedName>
</protein>
<keyword evidence="7" id="KW-1185">Reference proteome</keyword>
<accession>A0A2H3P3M4</accession>
<dbReference type="InterPro" id="IPR003085">
    <property type="entry name" value="AcuC"/>
</dbReference>
<dbReference type="PRINTS" id="PR01270">
    <property type="entry name" value="HDASUPER"/>
</dbReference>
<dbReference type="GO" id="GO:0045150">
    <property type="term" value="P:acetoin catabolic process"/>
    <property type="evidence" value="ECO:0007669"/>
    <property type="project" value="UniProtKB-UniPathway"/>
</dbReference>
<keyword evidence="4" id="KW-0006">Acetoin catabolism</keyword>
<dbReference type="CDD" id="cd09994">
    <property type="entry name" value="HDAC_AcuC_like"/>
    <property type="match status" value="1"/>
</dbReference>
<evidence type="ECO:0000313" key="7">
    <source>
        <dbReference type="Proteomes" id="UP000221024"/>
    </source>
</evidence>
<evidence type="ECO:0000256" key="1">
    <source>
        <dbReference type="ARBA" id="ARBA00005101"/>
    </source>
</evidence>
<name>A0A2H3P3M4_9BACT</name>
<feature type="domain" description="Histone deacetylase" evidence="5">
    <location>
        <begin position="21"/>
        <end position="311"/>
    </location>
</feature>
<comment type="caution">
    <text evidence="6">The sequence shown here is derived from an EMBL/GenBank/DDBJ whole genome shotgun (WGS) entry which is preliminary data.</text>
</comment>
<dbReference type="GO" id="GO:0004407">
    <property type="term" value="F:histone deacetylase activity"/>
    <property type="evidence" value="ECO:0007669"/>
    <property type="project" value="TreeGrafter"/>
</dbReference>
<dbReference type="UniPathway" id="UPA00040"/>
<dbReference type="InterPro" id="IPR000286">
    <property type="entry name" value="HDACs"/>
</dbReference>
<evidence type="ECO:0000256" key="3">
    <source>
        <dbReference type="ARBA" id="ARBA00020218"/>
    </source>
</evidence>
<evidence type="ECO:0000259" key="5">
    <source>
        <dbReference type="Pfam" id="PF00850"/>
    </source>
</evidence>
<dbReference type="PRINTS" id="PR01272">
    <property type="entry name" value="ACUCPROTEIN"/>
</dbReference>